<keyword evidence="5" id="KW-1185">Reference proteome</keyword>
<gene>
    <name evidence="4" type="ORF">WJX75_000096</name>
</gene>
<organism evidence="4 5">
    <name type="scientific">Coccomyxa subellipsoidea</name>
    <dbReference type="NCBI Taxonomy" id="248742"/>
    <lineage>
        <taxon>Eukaryota</taxon>
        <taxon>Viridiplantae</taxon>
        <taxon>Chlorophyta</taxon>
        <taxon>core chlorophytes</taxon>
        <taxon>Trebouxiophyceae</taxon>
        <taxon>Trebouxiophyceae incertae sedis</taxon>
        <taxon>Coccomyxaceae</taxon>
        <taxon>Coccomyxa</taxon>
    </lineage>
</organism>
<dbReference type="EMBL" id="JALJOT010000004">
    <property type="protein sequence ID" value="KAK9915513.1"/>
    <property type="molecule type" value="Genomic_DNA"/>
</dbReference>
<dbReference type="Pfam" id="PF14295">
    <property type="entry name" value="PAN_4"/>
    <property type="match status" value="3"/>
</dbReference>
<feature type="region of interest" description="Disordered" evidence="1">
    <location>
        <begin position="330"/>
        <end position="373"/>
    </location>
</feature>
<feature type="region of interest" description="Disordered" evidence="1">
    <location>
        <begin position="391"/>
        <end position="470"/>
    </location>
</feature>
<feature type="signal peptide" evidence="2">
    <location>
        <begin position="1"/>
        <end position="28"/>
    </location>
</feature>
<evidence type="ECO:0000313" key="5">
    <source>
        <dbReference type="Proteomes" id="UP001491310"/>
    </source>
</evidence>
<keyword evidence="2" id="KW-0732">Signal</keyword>
<feature type="domain" description="Apple" evidence="3">
    <location>
        <begin position="210"/>
        <end position="226"/>
    </location>
</feature>
<feature type="chain" id="PRO_5045636739" description="Apple domain-containing protein" evidence="2">
    <location>
        <begin position="29"/>
        <end position="871"/>
    </location>
</feature>
<evidence type="ECO:0000256" key="2">
    <source>
        <dbReference type="SAM" id="SignalP"/>
    </source>
</evidence>
<comment type="caution">
    <text evidence="4">The sequence shown here is derived from an EMBL/GenBank/DDBJ whole genome shotgun (WGS) entry which is preliminary data.</text>
</comment>
<evidence type="ECO:0000313" key="4">
    <source>
        <dbReference type="EMBL" id="KAK9915513.1"/>
    </source>
</evidence>
<name>A0ABR2YUR7_9CHLO</name>
<feature type="compositionally biased region" description="Low complexity" evidence="1">
    <location>
        <begin position="439"/>
        <end position="449"/>
    </location>
</feature>
<protein>
    <recommendedName>
        <fullName evidence="3">Apple domain-containing protein</fullName>
    </recommendedName>
</protein>
<evidence type="ECO:0000256" key="1">
    <source>
        <dbReference type="SAM" id="MobiDB-lite"/>
    </source>
</evidence>
<accession>A0ABR2YUR7</accession>
<sequence>MQPPLGSRITFTVVVLLAITLEGRPAQSLLVLASARDSSSVQSRPELVVIPAGAGKECLSEVGAYYGSDFPPTVHTNTSSAEECCLKCQASPDCNVWNWCGAAEGCLYPSNLADADGRIGVAFRTCDFKAAPITVSGTTALPPETTRTGDMAAWTSGIPLATKLLKPVAGYDLYRGLQMPYGSGSADFACAKSDTSKNVCELPGDVTAAQEACDANERCKGFQFCFRSTAQSSISAARIRLKGAIAGPLNLTNAMFNPYCSIYVSEDPERIFANSSAANASVPTAARRALMQAGGAAVGAAAPSQASQSVIADGSFNPLVGQAAVNASAAPVTGGAMRRSGRPSKQAPAPEMLRPAVPAEAPGSSTELDALLGGGASNSKVNVTVAPSGVAGTAQSTPKGFDKFTPDYQGSSGASQVTRNSENYASSGQGASNPSVRAGVGSSSSDDVVTPADGVSDIGASRASPSSAGEGYNRTIQGAAVLAPLEFKSPMEIYPGAIFRYRPCAAGAAPVAYLRADLMAVPSTQRDNASAYAIHSWMRVPFQNNATCNHSCVYKLADNAFFNLEDSYIARARPAYITTDESLAKEPIADLGKAANGSVLAAPLLYIPSNEVANSTTERGLRFQMLRSNTTSFINELVRLYYTTSQVALGNKACSAGFPGLKTALDYIQSALQAEVALATGQDYGSFATLNGVPLGAQFITAQDVTAGARRGYGQSCLAEPNALYDGAVLVAGGDNLATSAEDCCSSCWALGGRPGPAGRAANGTIGAAGGDAAAAAARGSGYILSAPAGAPTAAEGPSCNVWSYCASPLGCKTAGDPNLYQQGFCELKYSGDVARHRPVAATRAASGFVSGRTTGVLPTDMVSMFGAGSI</sequence>
<feature type="compositionally biased region" description="Polar residues" evidence="1">
    <location>
        <begin position="408"/>
        <end position="435"/>
    </location>
</feature>
<dbReference type="Proteomes" id="UP001491310">
    <property type="component" value="Unassembled WGS sequence"/>
</dbReference>
<reference evidence="4 5" key="1">
    <citation type="journal article" date="2024" name="Nat. Commun.">
        <title>Phylogenomics reveals the evolutionary origins of lichenization in chlorophyte algae.</title>
        <authorList>
            <person name="Puginier C."/>
            <person name="Libourel C."/>
            <person name="Otte J."/>
            <person name="Skaloud P."/>
            <person name="Haon M."/>
            <person name="Grisel S."/>
            <person name="Petersen M."/>
            <person name="Berrin J.G."/>
            <person name="Delaux P.M."/>
            <person name="Dal Grande F."/>
            <person name="Keller J."/>
        </authorList>
    </citation>
    <scope>NUCLEOTIDE SEQUENCE [LARGE SCALE GENOMIC DNA]</scope>
    <source>
        <strain evidence="4 5">SAG 216-7</strain>
    </source>
</reference>
<proteinExistence type="predicted"/>
<feature type="domain" description="Apple" evidence="3">
    <location>
        <begin position="65"/>
        <end position="103"/>
    </location>
</feature>
<dbReference type="Gene3D" id="3.50.4.10">
    <property type="entry name" value="Hepatocyte Growth Factor"/>
    <property type="match status" value="1"/>
</dbReference>
<dbReference type="InterPro" id="IPR003609">
    <property type="entry name" value="Pan_app"/>
</dbReference>
<evidence type="ECO:0000259" key="3">
    <source>
        <dbReference type="Pfam" id="PF14295"/>
    </source>
</evidence>
<feature type="domain" description="Apple" evidence="3">
    <location>
        <begin position="798"/>
        <end position="829"/>
    </location>
</feature>